<dbReference type="InterPro" id="IPR009057">
    <property type="entry name" value="Homeodomain-like_sf"/>
</dbReference>
<name>A0ABT6WLM6_9ACTN</name>
<evidence type="ECO:0000256" key="2">
    <source>
        <dbReference type="ARBA" id="ARBA00023125"/>
    </source>
</evidence>
<dbReference type="Pfam" id="PF00440">
    <property type="entry name" value="TetR_N"/>
    <property type="match status" value="1"/>
</dbReference>
<dbReference type="EMBL" id="JASCTH010000011">
    <property type="protein sequence ID" value="MDI6100634.1"/>
    <property type="molecule type" value="Genomic_DNA"/>
</dbReference>
<evidence type="ECO:0000256" key="1">
    <source>
        <dbReference type="ARBA" id="ARBA00023015"/>
    </source>
</evidence>
<dbReference type="SUPFAM" id="SSF48498">
    <property type="entry name" value="Tetracyclin repressor-like, C-terminal domain"/>
    <property type="match status" value="1"/>
</dbReference>
<evidence type="ECO:0000256" key="3">
    <source>
        <dbReference type="ARBA" id="ARBA00023163"/>
    </source>
</evidence>
<evidence type="ECO:0000256" key="4">
    <source>
        <dbReference type="PROSITE-ProRule" id="PRU00335"/>
    </source>
</evidence>
<reference evidence="6 7" key="1">
    <citation type="submission" date="2023-05" db="EMBL/GenBank/DDBJ databases">
        <title>Actinoplanes sp. NEAU-A12 genome sequencing.</title>
        <authorList>
            <person name="Wang Z.-S."/>
        </authorList>
    </citation>
    <scope>NUCLEOTIDE SEQUENCE [LARGE SCALE GENOMIC DNA]</scope>
    <source>
        <strain evidence="6 7">NEAU-A12</strain>
    </source>
</reference>
<evidence type="ECO:0000313" key="6">
    <source>
        <dbReference type="EMBL" id="MDI6100634.1"/>
    </source>
</evidence>
<dbReference type="InterPro" id="IPR036271">
    <property type="entry name" value="Tet_transcr_reg_TetR-rel_C_sf"/>
</dbReference>
<protein>
    <submittedName>
        <fullName evidence="6">TetR/AcrR family transcriptional regulator</fullName>
    </submittedName>
</protein>
<gene>
    <name evidence="6" type="ORF">QLQ12_18665</name>
</gene>
<dbReference type="Pfam" id="PF02909">
    <property type="entry name" value="TetR_C_1"/>
    <property type="match status" value="1"/>
</dbReference>
<dbReference type="PANTHER" id="PTHR30055:SF151">
    <property type="entry name" value="TRANSCRIPTIONAL REGULATORY PROTEIN"/>
    <property type="match status" value="1"/>
</dbReference>
<dbReference type="PROSITE" id="PS50977">
    <property type="entry name" value="HTH_TETR_2"/>
    <property type="match status" value="1"/>
</dbReference>
<dbReference type="InterPro" id="IPR050109">
    <property type="entry name" value="HTH-type_TetR-like_transc_reg"/>
</dbReference>
<dbReference type="Gene3D" id="1.10.357.10">
    <property type="entry name" value="Tetracycline Repressor, domain 2"/>
    <property type="match status" value="1"/>
</dbReference>
<dbReference type="RefSeq" id="WP_282761457.1">
    <property type="nucleotide sequence ID" value="NZ_JASCTH010000011.1"/>
</dbReference>
<feature type="DNA-binding region" description="H-T-H motif" evidence="4">
    <location>
        <begin position="55"/>
        <end position="74"/>
    </location>
</feature>
<sequence length="259" mass="28423">MGEVRRTIELLWLPEPDETAEAGGRKRGRRPGLTVTRVVEAGIAMADAEGLDAVSMRRVAQELGVVPMTLYTYVPDKNALLDLMLDRLYLAMPRAGRPDRPWRERLTAVAEENRRLYADHPWAASLPASRPPLGPGLMAKYEHELRAFDGCGLDDVERDSALTFLIGFVQSAARTEADVRSAATRSGATDYEWWSERGPIFEMVFDTHRYPTATRVGAAAGEALGAAYDPGHAYVFGLQRVLDGLAVLIEGRGAPGDSR</sequence>
<keyword evidence="1" id="KW-0805">Transcription regulation</keyword>
<dbReference type="PANTHER" id="PTHR30055">
    <property type="entry name" value="HTH-TYPE TRANSCRIPTIONAL REGULATOR RUTR"/>
    <property type="match status" value="1"/>
</dbReference>
<comment type="caution">
    <text evidence="6">The sequence shown here is derived from an EMBL/GenBank/DDBJ whole genome shotgun (WGS) entry which is preliminary data.</text>
</comment>
<dbReference type="InterPro" id="IPR004111">
    <property type="entry name" value="Repressor_TetR_C"/>
</dbReference>
<dbReference type="InterPro" id="IPR001647">
    <property type="entry name" value="HTH_TetR"/>
</dbReference>
<keyword evidence="3" id="KW-0804">Transcription</keyword>
<organism evidence="6 7">
    <name type="scientific">Actinoplanes sandaracinus</name>
    <dbReference type="NCBI Taxonomy" id="3045177"/>
    <lineage>
        <taxon>Bacteria</taxon>
        <taxon>Bacillati</taxon>
        <taxon>Actinomycetota</taxon>
        <taxon>Actinomycetes</taxon>
        <taxon>Micromonosporales</taxon>
        <taxon>Micromonosporaceae</taxon>
        <taxon>Actinoplanes</taxon>
    </lineage>
</organism>
<keyword evidence="2 4" id="KW-0238">DNA-binding</keyword>
<proteinExistence type="predicted"/>
<evidence type="ECO:0000313" key="7">
    <source>
        <dbReference type="Proteomes" id="UP001241758"/>
    </source>
</evidence>
<accession>A0ABT6WLM6</accession>
<dbReference type="Gene3D" id="1.10.10.60">
    <property type="entry name" value="Homeodomain-like"/>
    <property type="match status" value="1"/>
</dbReference>
<keyword evidence="7" id="KW-1185">Reference proteome</keyword>
<evidence type="ECO:0000259" key="5">
    <source>
        <dbReference type="PROSITE" id="PS50977"/>
    </source>
</evidence>
<dbReference type="Proteomes" id="UP001241758">
    <property type="component" value="Unassembled WGS sequence"/>
</dbReference>
<feature type="domain" description="HTH tetR-type" evidence="5">
    <location>
        <begin position="32"/>
        <end position="92"/>
    </location>
</feature>
<dbReference type="SUPFAM" id="SSF46689">
    <property type="entry name" value="Homeodomain-like"/>
    <property type="match status" value="1"/>
</dbReference>